<gene>
    <name evidence="1" type="ORF">BGZ99_007067</name>
</gene>
<dbReference type="AlphaFoldDB" id="A0A9P6RVA5"/>
<evidence type="ECO:0000313" key="1">
    <source>
        <dbReference type="EMBL" id="KAG0330206.1"/>
    </source>
</evidence>
<organism evidence="1 2">
    <name type="scientific">Dissophora globulifera</name>
    <dbReference type="NCBI Taxonomy" id="979702"/>
    <lineage>
        <taxon>Eukaryota</taxon>
        <taxon>Fungi</taxon>
        <taxon>Fungi incertae sedis</taxon>
        <taxon>Mucoromycota</taxon>
        <taxon>Mortierellomycotina</taxon>
        <taxon>Mortierellomycetes</taxon>
        <taxon>Mortierellales</taxon>
        <taxon>Mortierellaceae</taxon>
        <taxon>Dissophora</taxon>
    </lineage>
</organism>
<keyword evidence="2" id="KW-1185">Reference proteome</keyword>
<sequence length="90" mass="9631">MLQTVRHTLAELGEVEYVVGNMETKNHLRSSTTTALNAVLITGGDNSAVCRFGASSYIQIYGRPVTHQVANAKDLQAVLGLDASSPTIEQ</sequence>
<dbReference type="EMBL" id="JAAAIP010000005">
    <property type="protein sequence ID" value="KAG0330206.1"/>
    <property type="molecule type" value="Genomic_DNA"/>
</dbReference>
<protein>
    <submittedName>
        <fullName evidence="1">Uncharacterized protein</fullName>
    </submittedName>
</protein>
<dbReference type="Proteomes" id="UP000738325">
    <property type="component" value="Unassembled WGS sequence"/>
</dbReference>
<reference evidence="1" key="1">
    <citation type="journal article" date="2020" name="Fungal Divers.">
        <title>Resolving the Mortierellaceae phylogeny through synthesis of multi-gene phylogenetics and phylogenomics.</title>
        <authorList>
            <person name="Vandepol N."/>
            <person name="Liber J."/>
            <person name="Desiro A."/>
            <person name="Na H."/>
            <person name="Kennedy M."/>
            <person name="Barry K."/>
            <person name="Grigoriev I.V."/>
            <person name="Miller A.N."/>
            <person name="O'Donnell K."/>
            <person name="Stajich J.E."/>
            <person name="Bonito G."/>
        </authorList>
    </citation>
    <scope>NUCLEOTIDE SEQUENCE</scope>
    <source>
        <strain evidence="1">REB-010B</strain>
    </source>
</reference>
<evidence type="ECO:0000313" key="2">
    <source>
        <dbReference type="Proteomes" id="UP000738325"/>
    </source>
</evidence>
<accession>A0A9P6RVA5</accession>
<comment type="caution">
    <text evidence="1">The sequence shown here is derived from an EMBL/GenBank/DDBJ whole genome shotgun (WGS) entry which is preliminary data.</text>
</comment>
<proteinExistence type="predicted"/>
<name>A0A9P6RVA5_9FUNG</name>